<dbReference type="SUPFAM" id="SSF53850">
    <property type="entry name" value="Periplasmic binding protein-like II"/>
    <property type="match status" value="1"/>
</dbReference>
<dbReference type="NCBIfam" id="TIGR00975">
    <property type="entry name" value="3a0107s03"/>
    <property type="match status" value="1"/>
</dbReference>
<feature type="signal peptide" evidence="5">
    <location>
        <begin position="1"/>
        <end position="24"/>
    </location>
</feature>
<evidence type="ECO:0000256" key="3">
    <source>
        <dbReference type="ARBA" id="ARBA00022592"/>
    </source>
</evidence>
<evidence type="ECO:0000259" key="6">
    <source>
        <dbReference type="Pfam" id="PF12849"/>
    </source>
</evidence>
<dbReference type="eggNOG" id="COG0226">
    <property type="taxonomic scope" value="Bacteria"/>
</dbReference>
<dbReference type="PANTHER" id="PTHR42996:SF1">
    <property type="entry name" value="PHOSPHATE-BINDING PROTEIN PSTS"/>
    <property type="match status" value="1"/>
</dbReference>
<keyword evidence="8" id="KW-1185">Reference proteome</keyword>
<evidence type="ECO:0000256" key="4">
    <source>
        <dbReference type="PIRNR" id="PIRNR002756"/>
    </source>
</evidence>
<reference evidence="7 8" key="1">
    <citation type="submission" date="2011-05" db="EMBL/GenBank/DDBJ databases">
        <title>Whole genome sequence of Microlunatus phosphovorus NM-1.</title>
        <authorList>
            <person name="Hosoyama A."/>
            <person name="Sasaki K."/>
            <person name="Harada T."/>
            <person name="Igarashi R."/>
            <person name="Kawakoshi A."/>
            <person name="Sasagawa M."/>
            <person name="Fukada J."/>
            <person name="Nakamura S."/>
            <person name="Katano Y."/>
            <person name="Hanada S."/>
            <person name="Kamagata Y."/>
            <person name="Nakamura N."/>
            <person name="Yamazaki S."/>
            <person name="Fujita N."/>
        </authorList>
    </citation>
    <scope>NUCLEOTIDE SEQUENCE [LARGE SCALE GENOMIC DNA]</scope>
    <source>
        <strain evidence="8">ATCC 700054 / DSM 10555 / JCM 9379 / NBRC 101784 / NCIMB 13414 / VKM Ac-1990 / NM-1</strain>
    </source>
</reference>
<sequence length="369" mass="37613">MKISRTGAIAALATAAVLAMSSCAANESATPGSTSTASESSLSGTLTGIGASSAATAQETWVAAFQTKNPGVTVNYSPDGSGAGREAFAGGGADFAGSDRAMKPEELTAEALAKSRCDASQGALNLPIYISPIAIIYHVEGVTDLQLDADTLAGIFAGKITKWNDAKIAALNPDAKLPAQAITPVHRADDSGTTQNLTEYLQAVAPSIWSYEPSGEWPVKGGEAAPQTSGMVDTVTNGTGTIGYADASKAGELSVAKIKVGDTFADPTAESAAAIVDKSKRLTGEGRSANDWSIELDRKATGDVYPIVLLSYAIACQKYSDAGTAERVKAYLSYVASEAGQQDAVKTAKMAPLSAKLSTDVEAAAATIS</sequence>
<dbReference type="InterPro" id="IPR024370">
    <property type="entry name" value="PBP_domain"/>
</dbReference>
<dbReference type="AlphaFoldDB" id="F5XF48"/>
<accession>F5XF48</accession>
<dbReference type="InterPro" id="IPR050962">
    <property type="entry name" value="Phosphate-bind_PstS"/>
</dbReference>
<keyword evidence="2 4" id="KW-0813">Transport</keyword>
<proteinExistence type="inferred from homology"/>
<dbReference type="OrthoDB" id="9801510at2"/>
<dbReference type="STRING" id="1032480.MLP_47720"/>
<dbReference type="Gene3D" id="3.40.190.10">
    <property type="entry name" value="Periplasmic binding protein-like II"/>
    <property type="match status" value="2"/>
</dbReference>
<dbReference type="PANTHER" id="PTHR42996">
    <property type="entry name" value="PHOSPHATE-BINDING PROTEIN PSTS"/>
    <property type="match status" value="1"/>
</dbReference>
<comment type="similarity">
    <text evidence="1 4">Belongs to the PstS family.</text>
</comment>
<dbReference type="GO" id="GO:0043190">
    <property type="term" value="C:ATP-binding cassette (ABC) transporter complex"/>
    <property type="evidence" value="ECO:0007669"/>
    <property type="project" value="InterPro"/>
</dbReference>
<name>F5XF48_MICPN</name>
<evidence type="ECO:0000313" key="7">
    <source>
        <dbReference type="EMBL" id="BAK37786.1"/>
    </source>
</evidence>
<dbReference type="GO" id="GO:0042301">
    <property type="term" value="F:phosphate ion binding"/>
    <property type="evidence" value="ECO:0007669"/>
    <property type="project" value="InterPro"/>
</dbReference>
<dbReference type="PROSITE" id="PS51257">
    <property type="entry name" value="PROKAR_LIPOPROTEIN"/>
    <property type="match status" value="1"/>
</dbReference>
<dbReference type="KEGG" id="mph:MLP_47720"/>
<dbReference type="GO" id="GO:0035435">
    <property type="term" value="P:phosphate ion transmembrane transport"/>
    <property type="evidence" value="ECO:0007669"/>
    <property type="project" value="InterPro"/>
</dbReference>
<evidence type="ECO:0000256" key="1">
    <source>
        <dbReference type="ARBA" id="ARBA00008725"/>
    </source>
</evidence>
<feature type="chain" id="PRO_5003330752" description="Phosphate-binding protein" evidence="5">
    <location>
        <begin position="25"/>
        <end position="369"/>
    </location>
</feature>
<dbReference type="InterPro" id="IPR005673">
    <property type="entry name" value="ABC_phos-bd_PstS"/>
</dbReference>
<dbReference type="HOGENOM" id="CLU_034528_0_0_11"/>
<evidence type="ECO:0000256" key="2">
    <source>
        <dbReference type="ARBA" id="ARBA00022448"/>
    </source>
</evidence>
<dbReference type="PIRSF" id="PIRSF002756">
    <property type="entry name" value="PstS"/>
    <property type="match status" value="1"/>
</dbReference>
<dbReference type="CDD" id="cd13565">
    <property type="entry name" value="PBP2_PstS"/>
    <property type="match status" value="1"/>
</dbReference>
<dbReference type="Pfam" id="PF12849">
    <property type="entry name" value="PBP_like_2"/>
    <property type="match status" value="1"/>
</dbReference>
<protein>
    <recommendedName>
        <fullName evidence="4">Phosphate-binding protein</fullName>
    </recommendedName>
</protein>
<evidence type="ECO:0000313" key="8">
    <source>
        <dbReference type="Proteomes" id="UP000007947"/>
    </source>
</evidence>
<gene>
    <name evidence="7" type="primary">pstS</name>
    <name evidence="7" type="ordered locus">MLP_47720</name>
</gene>
<dbReference type="Proteomes" id="UP000007947">
    <property type="component" value="Chromosome"/>
</dbReference>
<feature type="domain" description="PBP" evidence="6">
    <location>
        <begin position="36"/>
        <end position="338"/>
    </location>
</feature>
<organism evidence="7 8">
    <name type="scientific">Microlunatus phosphovorus (strain ATCC 700054 / DSM 10555 / JCM 9379 / NBRC 101784 / NCIMB 13414 / VKM Ac-1990 / NM-1)</name>
    <dbReference type="NCBI Taxonomy" id="1032480"/>
    <lineage>
        <taxon>Bacteria</taxon>
        <taxon>Bacillati</taxon>
        <taxon>Actinomycetota</taxon>
        <taxon>Actinomycetes</taxon>
        <taxon>Propionibacteriales</taxon>
        <taxon>Propionibacteriaceae</taxon>
        <taxon>Microlunatus</taxon>
    </lineage>
</organism>
<dbReference type="RefSeq" id="WP_013865610.1">
    <property type="nucleotide sequence ID" value="NC_015635.1"/>
</dbReference>
<keyword evidence="5" id="KW-0732">Signal</keyword>
<keyword evidence="3 4" id="KW-0592">Phosphate transport</keyword>
<dbReference type="EMBL" id="AP012204">
    <property type="protein sequence ID" value="BAK37786.1"/>
    <property type="molecule type" value="Genomic_DNA"/>
</dbReference>
<evidence type="ECO:0000256" key="5">
    <source>
        <dbReference type="SAM" id="SignalP"/>
    </source>
</evidence>